<keyword evidence="3" id="KW-0285">Flavoprotein</keyword>
<reference evidence="5 6" key="1">
    <citation type="journal article" date="2024" name="bioRxiv">
        <title>A reference genome for Trichogramma kaykai: A tiny desert-dwelling parasitoid wasp with competing sex-ratio distorters.</title>
        <authorList>
            <person name="Culotta J."/>
            <person name="Lindsey A.R."/>
        </authorList>
    </citation>
    <scope>NUCLEOTIDE SEQUENCE [LARGE SCALE GENOMIC DNA]</scope>
    <source>
        <strain evidence="5 6">KSX58</strain>
    </source>
</reference>
<comment type="cofactor">
    <cofactor evidence="3">
        <name>FAD</name>
        <dbReference type="ChEBI" id="CHEBI:57692"/>
    </cofactor>
</comment>
<dbReference type="PANTHER" id="PTHR11552">
    <property type="entry name" value="GLUCOSE-METHANOL-CHOLINE GMC OXIDOREDUCTASE"/>
    <property type="match status" value="1"/>
</dbReference>
<dbReference type="PIRSF" id="PIRSF000137">
    <property type="entry name" value="Alcohol_oxidase"/>
    <property type="match status" value="1"/>
</dbReference>
<dbReference type="Gene3D" id="3.50.50.60">
    <property type="entry name" value="FAD/NAD(P)-binding domain"/>
    <property type="match status" value="1"/>
</dbReference>
<evidence type="ECO:0000256" key="2">
    <source>
        <dbReference type="PIRSR" id="PIRSR000137-1"/>
    </source>
</evidence>
<feature type="binding site" evidence="3">
    <location>
        <position position="586"/>
    </location>
    <ligand>
        <name>substrate</name>
    </ligand>
</feature>
<dbReference type="Gene3D" id="3.30.560.10">
    <property type="entry name" value="Glucose Oxidase, domain 3"/>
    <property type="match status" value="1"/>
</dbReference>
<evidence type="ECO:0000313" key="6">
    <source>
        <dbReference type="Proteomes" id="UP001627154"/>
    </source>
</evidence>
<dbReference type="InterPro" id="IPR007867">
    <property type="entry name" value="GMC_OxRtase_C"/>
</dbReference>
<dbReference type="SUPFAM" id="SSF51905">
    <property type="entry name" value="FAD/NAD(P)-binding domain"/>
    <property type="match status" value="1"/>
</dbReference>
<dbReference type="InterPro" id="IPR000172">
    <property type="entry name" value="GMC_OxRdtase_N"/>
</dbReference>
<feature type="domain" description="Glucose-methanol-choline oxidoreductase N-terminal" evidence="4">
    <location>
        <begin position="346"/>
        <end position="360"/>
    </location>
</feature>
<protein>
    <recommendedName>
        <fullName evidence="4">Glucose-methanol-choline oxidoreductase N-terminal domain-containing protein</fullName>
    </recommendedName>
</protein>
<dbReference type="PROSITE" id="PS00624">
    <property type="entry name" value="GMC_OXRED_2"/>
    <property type="match status" value="1"/>
</dbReference>
<keyword evidence="3" id="KW-0274">FAD</keyword>
<dbReference type="Pfam" id="PF00732">
    <property type="entry name" value="GMC_oxred_N"/>
    <property type="match status" value="1"/>
</dbReference>
<evidence type="ECO:0000256" key="1">
    <source>
        <dbReference type="ARBA" id="ARBA00010790"/>
    </source>
</evidence>
<comment type="similarity">
    <text evidence="1">Belongs to the GMC oxidoreductase family.</text>
</comment>
<gene>
    <name evidence="5" type="ORF">TKK_006485</name>
</gene>
<feature type="binding site" evidence="3">
    <location>
        <begin position="587"/>
        <end position="588"/>
    </location>
    <ligand>
        <name>FAD</name>
        <dbReference type="ChEBI" id="CHEBI:57692"/>
    </ligand>
</feature>
<comment type="caution">
    <text evidence="5">The sequence shown here is derived from an EMBL/GenBank/DDBJ whole genome shotgun (WGS) entry which is preliminary data.</text>
</comment>
<dbReference type="SUPFAM" id="SSF54373">
    <property type="entry name" value="FAD-linked reductases, C-terminal domain"/>
    <property type="match status" value="1"/>
</dbReference>
<proteinExistence type="inferred from homology"/>
<name>A0ABD2X5Q1_9HYME</name>
<dbReference type="Pfam" id="PF05199">
    <property type="entry name" value="GMC_oxred_C"/>
    <property type="match status" value="1"/>
</dbReference>
<feature type="binding site" evidence="3">
    <location>
        <position position="622"/>
    </location>
    <ligand>
        <name>FAD</name>
        <dbReference type="ChEBI" id="CHEBI:57692"/>
    </ligand>
</feature>
<accession>A0ABD2X5Q1</accession>
<dbReference type="InterPro" id="IPR036188">
    <property type="entry name" value="FAD/NAD-bd_sf"/>
</dbReference>
<feature type="active site" description="Proton acceptor" evidence="2">
    <location>
        <position position="632"/>
    </location>
</feature>
<dbReference type="PROSITE" id="PS51257">
    <property type="entry name" value="PROKAR_LIPOPROTEIN"/>
    <property type="match status" value="1"/>
</dbReference>
<organism evidence="5 6">
    <name type="scientific">Trichogramma kaykai</name>
    <dbReference type="NCBI Taxonomy" id="54128"/>
    <lineage>
        <taxon>Eukaryota</taxon>
        <taxon>Metazoa</taxon>
        <taxon>Ecdysozoa</taxon>
        <taxon>Arthropoda</taxon>
        <taxon>Hexapoda</taxon>
        <taxon>Insecta</taxon>
        <taxon>Pterygota</taxon>
        <taxon>Neoptera</taxon>
        <taxon>Endopterygota</taxon>
        <taxon>Hymenoptera</taxon>
        <taxon>Apocrita</taxon>
        <taxon>Proctotrupomorpha</taxon>
        <taxon>Chalcidoidea</taxon>
        <taxon>Trichogrammatidae</taxon>
        <taxon>Trichogramma</taxon>
    </lineage>
</organism>
<dbReference type="AlphaFoldDB" id="A0ABD2X5Q1"/>
<evidence type="ECO:0000313" key="5">
    <source>
        <dbReference type="EMBL" id="KAL3400139.1"/>
    </source>
</evidence>
<dbReference type="InterPro" id="IPR012132">
    <property type="entry name" value="GMC_OxRdtase"/>
</dbReference>
<sequence length="655" mass="73138">MRKSHPIDCCSIEPSNKMTKWLLPFVILTLLSCSPRPCSSVTIFDYVDGLADFVVGAAGFVVQSLVYLSQQVRDTTPWQNQEYDFVIVGAGTAGATLAARLSEKPNVTVLLIEAGGYEQLIMDIPVLAILVMLNPFTNWGYKTERSNEYCLGMRDRRCLLPVGKVMGGSSSVNFMLATRGNENNYNKWARLSGDETWSYDKVLPYFKKLENFGVDLADYDDEYHGFDGPIKIVNPAFRSRMADAFVEAGSELGLPPRDYNGPVQQGMHYTQTNEENGERISTNRAYLIPAKGRANLHVSMNSHACKVLIDPESKLAQGLEFSKRGLLGFRRRIRVKARKEVILSAGALGTPKILMLSGVGPAEHLREHGLPLLRDAPVGKNLIDHVTFAGMTLLVDEGAGLSAGDFFNSSNHQAADYFNARRTGPFTVDSGIENMGFVDIDQPTSTDTEPDVEISFGGLQLGYAYFFHLPFRITQEHWNDYFSHNRGKQGCLIWPTLLQPKSRGEILLSSKDPFDPPKILPNYMSHADDRRRLIKAVRLSQALANTESMKNYGSELYDRPVPGCEHHRWDSDGYWECAIRTYTISYWHFGGTCKMGKDDDPEAVVTSKLLVKGIRNLRIVDGSIMPTVPSAHTNLPILMIAEKMADVIKKDWNLD</sequence>
<dbReference type="EMBL" id="JBJJXI010000052">
    <property type="protein sequence ID" value="KAL3400139.1"/>
    <property type="molecule type" value="Genomic_DNA"/>
</dbReference>
<evidence type="ECO:0000259" key="4">
    <source>
        <dbReference type="PROSITE" id="PS00624"/>
    </source>
</evidence>
<dbReference type="Proteomes" id="UP001627154">
    <property type="component" value="Unassembled WGS sequence"/>
</dbReference>
<evidence type="ECO:0000256" key="3">
    <source>
        <dbReference type="PIRSR" id="PIRSR000137-2"/>
    </source>
</evidence>
<feature type="binding site" evidence="3">
    <location>
        <position position="165"/>
    </location>
    <ligand>
        <name>FAD</name>
        <dbReference type="ChEBI" id="CHEBI:57692"/>
    </ligand>
</feature>
<feature type="active site" description="Proton donor" evidence="2">
    <location>
        <position position="588"/>
    </location>
</feature>
<keyword evidence="6" id="KW-1185">Reference proteome</keyword>
<dbReference type="PANTHER" id="PTHR11552:SF158">
    <property type="entry name" value="GH23626P-RELATED"/>
    <property type="match status" value="1"/>
</dbReference>